<proteinExistence type="predicted"/>
<keyword evidence="2" id="KW-1185">Reference proteome</keyword>
<accession>A0AAW0JMX2</accession>
<evidence type="ECO:0000313" key="1">
    <source>
        <dbReference type="EMBL" id="KAK7828120.1"/>
    </source>
</evidence>
<organism evidence="1 2">
    <name type="scientific">Quercus suber</name>
    <name type="common">Cork oak</name>
    <dbReference type="NCBI Taxonomy" id="58331"/>
    <lineage>
        <taxon>Eukaryota</taxon>
        <taxon>Viridiplantae</taxon>
        <taxon>Streptophyta</taxon>
        <taxon>Embryophyta</taxon>
        <taxon>Tracheophyta</taxon>
        <taxon>Spermatophyta</taxon>
        <taxon>Magnoliopsida</taxon>
        <taxon>eudicotyledons</taxon>
        <taxon>Gunneridae</taxon>
        <taxon>Pentapetalae</taxon>
        <taxon>rosids</taxon>
        <taxon>fabids</taxon>
        <taxon>Fagales</taxon>
        <taxon>Fagaceae</taxon>
        <taxon>Quercus</taxon>
    </lineage>
</organism>
<reference evidence="1 2" key="1">
    <citation type="journal article" date="2018" name="Sci. Data">
        <title>The draft genome sequence of cork oak.</title>
        <authorList>
            <person name="Ramos A.M."/>
            <person name="Usie A."/>
            <person name="Barbosa P."/>
            <person name="Barros P.M."/>
            <person name="Capote T."/>
            <person name="Chaves I."/>
            <person name="Simoes F."/>
            <person name="Abreu I."/>
            <person name="Carrasquinho I."/>
            <person name="Faro C."/>
            <person name="Guimaraes J.B."/>
            <person name="Mendonca D."/>
            <person name="Nobrega F."/>
            <person name="Rodrigues L."/>
            <person name="Saibo N.J.M."/>
            <person name="Varela M.C."/>
            <person name="Egas C."/>
            <person name="Matos J."/>
            <person name="Miguel C.M."/>
            <person name="Oliveira M.M."/>
            <person name="Ricardo C.P."/>
            <person name="Goncalves S."/>
        </authorList>
    </citation>
    <scope>NUCLEOTIDE SEQUENCE [LARGE SCALE GENOMIC DNA]</scope>
    <source>
        <strain evidence="2">cv. HL8</strain>
    </source>
</reference>
<gene>
    <name evidence="1" type="ORF">CFP56_030527</name>
</gene>
<comment type="caution">
    <text evidence="1">The sequence shown here is derived from an EMBL/GenBank/DDBJ whole genome shotgun (WGS) entry which is preliminary data.</text>
</comment>
<evidence type="ECO:0000313" key="2">
    <source>
        <dbReference type="Proteomes" id="UP000237347"/>
    </source>
</evidence>
<protein>
    <submittedName>
        <fullName evidence="1">Uncharacterized protein</fullName>
    </submittedName>
</protein>
<dbReference type="Proteomes" id="UP000237347">
    <property type="component" value="Unassembled WGS sequence"/>
</dbReference>
<name>A0AAW0JMX2_QUESU</name>
<sequence length="158" mass="17479">MVIRGETVSGASLGYEAISNDGYYGGHGGAITIGETLEATAKTVEVEAHGPELQLKPSQPHKQLIPIRKGVRFLFHTSQGLLGEVASCAPTGIKIKLLLTKIRGLIRCFLTVEIERHNQKHHSREKSNDQTQVAESIWASKELLEVIESVFHWELKQD</sequence>
<dbReference type="EMBL" id="PKMF04000510">
    <property type="protein sequence ID" value="KAK7828120.1"/>
    <property type="molecule type" value="Genomic_DNA"/>
</dbReference>
<dbReference type="AlphaFoldDB" id="A0AAW0JMX2"/>